<dbReference type="SUPFAM" id="SSF53822">
    <property type="entry name" value="Periplasmic binding protein-like I"/>
    <property type="match status" value="1"/>
</dbReference>
<keyword evidence="12" id="KW-1071">Ligand-gated ion channel</keyword>
<reference evidence="19" key="1">
    <citation type="journal article" date="2013" name="Science">
        <title>The genome of the ctenophore Mnemiopsis leidyi and its implications for cell type evolution.</title>
        <authorList>
            <consortium name="NISC Comparative Sequencing Program"/>
            <person name="Ryan J.F."/>
            <person name="Pang K."/>
            <person name="Schnitzler C.E."/>
            <person name="Nguyen A.D."/>
            <person name="Moreland R.T."/>
            <person name="Simmons D.K."/>
            <person name="Koch B.J."/>
            <person name="Francis W.R."/>
            <person name="Havlak P."/>
            <person name="Smith S.A."/>
            <person name="Putnam N.H."/>
            <person name="Haddock S.H."/>
            <person name="Dunn C.W."/>
            <person name="Wolfsberg T.G."/>
            <person name="Mullikin J.C."/>
            <person name="Martindale M.Q."/>
            <person name="Baxevanis A.D."/>
        </authorList>
    </citation>
    <scope>NUCLEOTIDE SEQUENCE</scope>
    <source>
        <strain evidence="19">3271</strain>
    </source>
</reference>
<evidence type="ECO:0000256" key="13">
    <source>
        <dbReference type="ARBA" id="ARBA00023303"/>
    </source>
</evidence>
<dbReference type="Gene3D" id="3.40.190.10">
    <property type="entry name" value="Periplasmic binding protein-like II"/>
    <property type="match status" value="1"/>
</dbReference>
<protein>
    <submittedName>
        <fullName evidence="19">ANF_receptor domain-containing protein</fullName>
    </submittedName>
    <submittedName>
        <fullName evidence="20">Ionotropic glutamate receptor</fullName>
    </submittedName>
</protein>
<dbReference type="InterPro" id="IPR001828">
    <property type="entry name" value="ANF_lig-bd_rcpt"/>
</dbReference>
<feature type="transmembrane region" description="Helical" evidence="15">
    <location>
        <begin position="994"/>
        <end position="1014"/>
    </location>
</feature>
<dbReference type="EMBL" id="KX853873">
    <property type="protein sequence ID" value="AQX17748.1"/>
    <property type="molecule type" value="mRNA"/>
</dbReference>
<dbReference type="AlphaFoldDB" id="V9PPT9"/>
<evidence type="ECO:0000256" key="15">
    <source>
        <dbReference type="SAM" id="Phobius"/>
    </source>
</evidence>
<dbReference type="Gene3D" id="3.40.50.2300">
    <property type="match status" value="2"/>
</dbReference>
<dbReference type="InterPro" id="IPR019594">
    <property type="entry name" value="Glu/Gly-bd"/>
</dbReference>
<dbReference type="SUPFAM" id="SSF53850">
    <property type="entry name" value="Periplasmic binding protein-like II"/>
    <property type="match status" value="1"/>
</dbReference>
<keyword evidence="4 15" id="KW-1133">Transmembrane helix</keyword>
<name>V9PPT9_HORCA</name>
<keyword evidence="5" id="KW-0770">Synapse</keyword>
<keyword evidence="10" id="KW-0325">Glycoprotein</keyword>
<evidence type="ECO:0000256" key="8">
    <source>
        <dbReference type="ARBA" id="ARBA00023136"/>
    </source>
</evidence>
<evidence type="ECO:0000256" key="12">
    <source>
        <dbReference type="ARBA" id="ARBA00023286"/>
    </source>
</evidence>
<evidence type="ECO:0000256" key="2">
    <source>
        <dbReference type="ARBA" id="ARBA00022448"/>
    </source>
</evidence>
<accession>V9PPT9</accession>
<feature type="domain" description="Ionotropic glutamate receptor L-glutamate and glycine-binding" evidence="18">
    <location>
        <begin position="571"/>
        <end position="632"/>
    </location>
</feature>
<evidence type="ECO:0000313" key="19">
    <source>
        <dbReference type="EMBL" id="AHA51397.1"/>
    </source>
</evidence>
<dbReference type="SMART" id="SM00918">
    <property type="entry name" value="Lig_chan-Glu_bd"/>
    <property type="match status" value="1"/>
</dbReference>
<dbReference type="EMBL" id="KF317465">
    <property type="protein sequence ID" value="AHA51397.1"/>
    <property type="molecule type" value="mRNA"/>
</dbReference>
<dbReference type="Gene3D" id="1.10.287.70">
    <property type="match status" value="1"/>
</dbReference>
<keyword evidence="2" id="KW-0813">Transport</keyword>
<dbReference type="GO" id="GO:0043226">
    <property type="term" value="C:organelle"/>
    <property type="evidence" value="ECO:0007669"/>
    <property type="project" value="UniProtKB-ARBA"/>
</dbReference>
<evidence type="ECO:0000256" key="7">
    <source>
        <dbReference type="ARBA" id="ARBA00023065"/>
    </source>
</evidence>
<evidence type="ECO:0000259" key="17">
    <source>
        <dbReference type="SMART" id="SM00079"/>
    </source>
</evidence>
<comment type="subcellular location">
    <subcellularLocation>
        <location evidence="1">Membrane</location>
        <topology evidence="1">Multi-pass membrane protein</topology>
    </subcellularLocation>
    <subcellularLocation>
        <location evidence="14">Postsynaptic cell membrane</location>
    </subcellularLocation>
</comment>
<dbReference type="Pfam" id="PF10613">
    <property type="entry name" value="Lig_chan-Glu_bd"/>
    <property type="match status" value="1"/>
</dbReference>
<feature type="transmembrane region" description="Helical" evidence="15">
    <location>
        <begin position="686"/>
        <end position="708"/>
    </location>
</feature>
<keyword evidence="16" id="KW-0732">Signal</keyword>
<evidence type="ECO:0000256" key="5">
    <source>
        <dbReference type="ARBA" id="ARBA00023018"/>
    </source>
</evidence>
<feature type="domain" description="Ionotropic glutamate receptor C-terminal" evidence="17">
    <location>
        <begin position="548"/>
        <end position="956"/>
    </location>
</feature>
<keyword evidence="11" id="KW-0628">Postsynaptic cell membrane</keyword>
<evidence type="ECO:0000256" key="10">
    <source>
        <dbReference type="ARBA" id="ARBA00023180"/>
    </source>
</evidence>
<dbReference type="Pfam" id="PF01094">
    <property type="entry name" value="ANF_receptor"/>
    <property type="match status" value="1"/>
</dbReference>
<proteinExistence type="evidence at transcript level"/>
<feature type="transmembrane region" description="Helical" evidence="15">
    <location>
        <begin position="801"/>
        <end position="821"/>
    </location>
</feature>
<evidence type="ECO:0000256" key="11">
    <source>
        <dbReference type="ARBA" id="ARBA00023257"/>
    </source>
</evidence>
<evidence type="ECO:0000256" key="14">
    <source>
        <dbReference type="ARBA" id="ARBA00034100"/>
    </source>
</evidence>
<dbReference type="GO" id="GO:0015276">
    <property type="term" value="F:ligand-gated monoatomic ion channel activity"/>
    <property type="evidence" value="ECO:0007669"/>
    <property type="project" value="InterPro"/>
</dbReference>
<feature type="signal peptide" evidence="16">
    <location>
        <begin position="1"/>
        <end position="22"/>
    </location>
</feature>
<dbReference type="Pfam" id="PF00060">
    <property type="entry name" value="Lig_chan"/>
    <property type="match status" value="1"/>
</dbReference>
<dbReference type="GO" id="GO:0045211">
    <property type="term" value="C:postsynaptic membrane"/>
    <property type="evidence" value="ECO:0007669"/>
    <property type="project" value="UniProtKB-SubCell"/>
</dbReference>
<evidence type="ECO:0000259" key="18">
    <source>
        <dbReference type="SMART" id="SM00918"/>
    </source>
</evidence>
<dbReference type="InterPro" id="IPR015683">
    <property type="entry name" value="Ionotropic_Glu_rcpt"/>
</dbReference>
<dbReference type="InterPro" id="IPR001320">
    <property type="entry name" value="Iontro_rcpt_C"/>
</dbReference>
<evidence type="ECO:0000256" key="6">
    <source>
        <dbReference type="ARBA" id="ARBA00023054"/>
    </source>
</evidence>
<evidence type="ECO:0000256" key="1">
    <source>
        <dbReference type="ARBA" id="ARBA00004141"/>
    </source>
</evidence>
<dbReference type="InterPro" id="IPR028082">
    <property type="entry name" value="Peripla_BP_I"/>
</dbReference>
<keyword evidence="13" id="KW-0407">Ion channel</keyword>
<evidence type="ECO:0000256" key="16">
    <source>
        <dbReference type="SAM" id="SignalP"/>
    </source>
</evidence>
<dbReference type="PANTHER" id="PTHR18966">
    <property type="entry name" value="IONOTROPIC GLUTAMATE RECEPTOR"/>
    <property type="match status" value="1"/>
</dbReference>
<evidence type="ECO:0000256" key="3">
    <source>
        <dbReference type="ARBA" id="ARBA00022692"/>
    </source>
</evidence>
<keyword evidence="7" id="KW-0406">Ion transport</keyword>
<sequence>MSLLRQFLILLVLQLPLSQQLAYSNTASPNRVHVGLILVNDEREQLYLNVANMARDQIREMKNSLLRWTYIEIVNRSIGNSPREAVQEACALLEKGVSVIIFPGPSPLVSTVADIANSYGVPVIAPTASDPFLINPSFRPLLLQMPPTDKYQSAAIASILTYYEWIYFSILTSYDSYGINGMLKLQQIASDNNWKIHNTQHFTVPKDLAQMDVSEELNVIKKSEARIIILNCQAGVARIVLKFAEEKGLLDDGYMWIVTDAVVGNQEEFTEKKVSKMAWNGMLGTLPSFRNNVDNMYHHYVVQYERHFKGPGSLDNYDLKQNAFAAMVYDSVFIFAHALNDYLEQGLGLTEMKISCMNTRCVDGTSNFGERDKQYWDYGKKLFANLTKVDYNGASRRYTFNSTGESQNIKFSIMNFQEDSTFKEVGSYEPGFSQMRCEDQNCSRVQFMGGATRKPEYKPKNLKGRKLTLGINVEHPFISERQVTCLEWQCEARVAKEWSATNDQALLPPPEVGECNKTDHETCKRVQCENHSTNCTLDGGPGYNLWCMGRVCTHCNYTEQSPEECQPCEGSECMNCDEITCYHGYCIQLVEKISGALEFNYTFVRPADGKWGGLTKVNGTDVWNGLVKDLLDKRIDIATVHFSINAQREKYIDFSVPFMQVGLAVVVRAEVDGSNEYFFLQPFDPDVWYCVMLSAFLITIIVCVYNKISPYGLYGRKMHALMTCPCGDCMERQRLAKLGSRSLIRWQSYQCLVEEVDNYGEDKLEWLNMGNSAWLVVASLLQQGPVEGAPYCLSGRTILSVWWFFMMILIAMYTANLAAFLTVTRMKAGIEDVEDLLTQNKLKWGTVNSTNPETLLKGSTKEEYKNLAQHLDNVQVAEEGIKRVQEKNYAFIYESAYLEYQVQQACNLVIAGEKFSKFGFAFGFPPNSPHLDLFNNVILQLREKNELDNDWENIKDQARAEVEAKAQSGNSSSVCVNGRQKAQQSTSKLDMKNLSGLFTVIALGVLTSFLFLIAEYTFACFEDVYGNDFAGNQADRPKTVAQAFLRRLKLTWQDILSHWFIFEAFRFLSDEDSNNVEFEEIRDIDSLKDTPSVCRMRPHSVKSIRGPNQ</sequence>
<evidence type="ECO:0000256" key="4">
    <source>
        <dbReference type="ARBA" id="ARBA00022989"/>
    </source>
</evidence>
<evidence type="ECO:0000313" key="20">
    <source>
        <dbReference type="EMBL" id="AQX17748.1"/>
    </source>
</evidence>
<feature type="chain" id="PRO_5004780520" evidence="16">
    <location>
        <begin position="23"/>
        <end position="1109"/>
    </location>
</feature>
<evidence type="ECO:0000256" key="9">
    <source>
        <dbReference type="ARBA" id="ARBA00023170"/>
    </source>
</evidence>
<reference evidence="20" key="2">
    <citation type="submission" date="2016-09" db="EMBL/GenBank/DDBJ databases">
        <title>Transcriptomic survey across the phylum Ctenophora.</title>
        <authorList>
            <person name="Francis W.R."/>
            <person name="Haddock S.H.D."/>
        </authorList>
    </citation>
    <scope>NUCLEOTIDE SEQUENCE</scope>
    <source>
        <strain evidence="20">GOC2007-Trawl6</strain>
    </source>
</reference>
<dbReference type="FunFam" id="3.40.190.10:FF:000078">
    <property type="entry name" value="glutamate receptor ionotropic, NMDA 3B"/>
    <property type="match status" value="1"/>
</dbReference>
<organism evidence="19">
    <name type="scientific">Hormiphora californensis</name>
    <name type="common">Sea gooseberry</name>
    <dbReference type="NCBI Taxonomy" id="1403702"/>
    <lineage>
        <taxon>Eukaryota</taxon>
        <taxon>Metazoa</taxon>
        <taxon>Ctenophora</taxon>
        <taxon>Tentaculata</taxon>
        <taxon>Cydippida</taxon>
        <taxon>Pleurobrachiidae</taxon>
        <taxon>Hormiphora</taxon>
    </lineage>
</organism>
<dbReference type="SMART" id="SM00079">
    <property type="entry name" value="PBPe"/>
    <property type="match status" value="1"/>
</dbReference>
<keyword evidence="8 15" id="KW-0472">Membrane</keyword>
<keyword evidence="6" id="KW-0175">Coiled coil</keyword>
<keyword evidence="3 15" id="KW-0812">Transmembrane</keyword>
<keyword evidence="9 19" id="KW-0675">Receptor</keyword>